<protein>
    <submittedName>
        <fullName evidence="3">DUF1254 domain-containing protein</fullName>
    </submittedName>
</protein>
<reference evidence="3 4" key="1">
    <citation type="submission" date="2019-02" db="EMBL/GenBank/DDBJ databases">
        <title>Polymorphobacter sp. isolated from the lake at the Tibet of China.</title>
        <authorList>
            <person name="Li A."/>
        </authorList>
    </citation>
    <scope>NUCLEOTIDE SEQUENCE [LARGE SCALE GENOMIC DNA]</scope>
    <source>
        <strain evidence="3 4">DJ1R-1</strain>
    </source>
</reference>
<dbReference type="PANTHER" id="PTHR36509">
    <property type="entry name" value="BLL3101 PROTEIN"/>
    <property type="match status" value="1"/>
</dbReference>
<gene>
    <name evidence="3" type="ORF">EUV02_02600</name>
</gene>
<dbReference type="InterPro" id="IPR010679">
    <property type="entry name" value="DUF1254"/>
</dbReference>
<dbReference type="OrthoDB" id="9777345at2"/>
<dbReference type="PANTHER" id="PTHR36509:SF2">
    <property type="entry name" value="BLL3101 PROTEIN"/>
    <property type="match status" value="1"/>
</dbReference>
<evidence type="ECO:0000313" key="3">
    <source>
        <dbReference type="EMBL" id="TFU05932.1"/>
    </source>
</evidence>
<dbReference type="Pfam" id="PF06742">
    <property type="entry name" value="DUF1214"/>
    <property type="match status" value="1"/>
</dbReference>
<dbReference type="SUPFAM" id="SSF160935">
    <property type="entry name" value="VPA0735-like"/>
    <property type="match status" value="1"/>
</dbReference>
<proteinExistence type="predicted"/>
<sequence>MSALTPADAKAIAGEAWLYAFAPVALYNTMFAQAIDAASPSFVGGFNRFRHYDRLATPDDKDIVTPNNDTPYSWAWLDLRAEPMVLSLPAVPDRYYVNQWFDLYTHNFAYTGVRTTGRKAAHYLFAGPDWQGEVPAGITKVFRAETRIVGTLTRTAVSGADDIPAMKAVQAQYLLQPLSAFAGTPAPAAAAMPAWPAWDDATAKGLGFIGYLNTLLPFLPVVSSEAAMFARFAKIGIGAGRGFDEAALDPALRDAMRAGVAEAAAAFQAKAAKETSSVAMFGSRAELGPDYIYQRSCGAALGILGNTKEEAIYGSQQTEPDGTVLSGARDWKMRFAPGQWPPVNEFWSITMYSLPDRFLVPNPVNRFSIGDRTPGLKADSDGGLTIYLQSESPGPDKESNWLPTPKGPFFFAGRFYGPKAEALDGRWTLPRLVATS</sequence>
<dbReference type="Gene3D" id="2.60.120.600">
    <property type="entry name" value="Domain of unknown function DUF1214, C-terminal domain"/>
    <property type="match status" value="1"/>
</dbReference>
<evidence type="ECO:0000259" key="1">
    <source>
        <dbReference type="Pfam" id="PF06742"/>
    </source>
</evidence>
<dbReference type="InterPro" id="IPR037050">
    <property type="entry name" value="DUF1254_sf"/>
</dbReference>
<dbReference type="Gene3D" id="2.60.40.1610">
    <property type="entry name" value="Domain of unknown function DUF1254"/>
    <property type="match status" value="1"/>
</dbReference>
<dbReference type="Pfam" id="PF06863">
    <property type="entry name" value="DUF1254"/>
    <property type="match status" value="1"/>
</dbReference>
<dbReference type="RefSeq" id="WP_135244656.1">
    <property type="nucleotide sequence ID" value="NZ_SIHO01000001.1"/>
</dbReference>
<dbReference type="Proteomes" id="UP000297737">
    <property type="component" value="Unassembled WGS sequence"/>
</dbReference>
<organism evidence="3 4">
    <name type="scientific">Glacieibacterium arshaanense</name>
    <dbReference type="NCBI Taxonomy" id="2511025"/>
    <lineage>
        <taxon>Bacteria</taxon>
        <taxon>Pseudomonadati</taxon>
        <taxon>Pseudomonadota</taxon>
        <taxon>Alphaproteobacteria</taxon>
        <taxon>Sphingomonadales</taxon>
        <taxon>Sphingosinicellaceae</taxon>
        <taxon>Glacieibacterium</taxon>
    </lineage>
</organism>
<dbReference type="AlphaFoldDB" id="A0A4Y9ER57"/>
<name>A0A4Y9ER57_9SPHN</name>
<evidence type="ECO:0000313" key="4">
    <source>
        <dbReference type="Proteomes" id="UP000297737"/>
    </source>
</evidence>
<keyword evidence="4" id="KW-1185">Reference proteome</keyword>
<evidence type="ECO:0000259" key="2">
    <source>
        <dbReference type="Pfam" id="PF06863"/>
    </source>
</evidence>
<dbReference type="InterPro" id="IPR037049">
    <property type="entry name" value="DUF1214_C_sf"/>
</dbReference>
<dbReference type="InterPro" id="IPR010621">
    <property type="entry name" value="DUF1214"/>
</dbReference>
<dbReference type="EMBL" id="SIHO01000001">
    <property type="protein sequence ID" value="TFU05932.1"/>
    <property type="molecule type" value="Genomic_DNA"/>
</dbReference>
<feature type="domain" description="DUF1214" evidence="1">
    <location>
        <begin position="310"/>
        <end position="419"/>
    </location>
</feature>
<comment type="caution">
    <text evidence="3">The sequence shown here is derived from an EMBL/GenBank/DDBJ whole genome shotgun (WGS) entry which is preliminary data.</text>
</comment>
<feature type="domain" description="DUF1254" evidence="2">
    <location>
        <begin position="46"/>
        <end position="177"/>
    </location>
</feature>
<accession>A0A4Y9ER57</accession>